<comment type="caution">
    <text evidence="1">The sequence shown here is derived from an EMBL/GenBank/DDBJ whole genome shotgun (WGS) entry which is preliminary data.</text>
</comment>
<dbReference type="RefSeq" id="WP_279727143.1">
    <property type="nucleotide sequence ID" value="NZ_JAOCKX010000002.1"/>
</dbReference>
<proteinExistence type="predicted"/>
<sequence>MDMQQALRHRIRSSHAVAAIAGTKVDWGNRTGLPAVSLIIVSGDLAQHMKGTQALQFARVQADCWAATYAEAKALADAVIAACLPRALVEGVLFRTASATLPRDLGEQTSTVYIHRKQTDLTIRYSLP</sequence>
<gene>
    <name evidence="1" type="ORF">N5J77_02055</name>
</gene>
<protein>
    <recommendedName>
        <fullName evidence="3">DUF3168 domain-containing protein</fullName>
    </recommendedName>
</protein>
<reference evidence="1" key="1">
    <citation type="submission" date="2022-09" db="EMBL/GenBank/DDBJ databases">
        <title>Intensive care unit water sources are persistently colonized with multi-drug resistant bacteria and are the site of extensive horizontal gene transfer of antibiotic resistance genes.</title>
        <authorList>
            <person name="Diorio-Toth L."/>
        </authorList>
    </citation>
    <scope>NUCLEOTIDE SEQUENCE</scope>
    <source>
        <strain evidence="1">GD03659</strain>
    </source>
</reference>
<dbReference type="InterPro" id="IPR021508">
    <property type="entry name" value="Gp17-like"/>
</dbReference>
<evidence type="ECO:0008006" key="3">
    <source>
        <dbReference type="Google" id="ProtNLM"/>
    </source>
</evidence>
<accession>A0AA42WTE1</accession>
<dbReference type="Proteomes" id="UP001162318">
    <property type="component" value="Unassembled WGS sequence"/>
</dbReference>
<evidence type="ECO:0000313" key="2">
    <source>
        <dbReference type="Proteomes" id="UP001162318"/>
    </source>
</evidence>
<evidence type="ECO:0000313" key="1">
    <source>
        <dbReference type="EMBL" id="MDH2129892.1"/>
    </source>
</evidence>
<dbReference type="Pfam" id="PF11367">
    <property type="entry name" value="Tail_completion_gp17"/>
    <property type="match status" value="1"/>
</dbReference>
<dbReference type="EMBL" id="JAOCKX010000002">
    <property type="protein sequence ID" value="MDH2129892.1"/>
    <property type="molecule type" value="Genomic_DNA"/>
</dbReference>
<organism evidence="1 2">
    <name type="scientific">Sphingobium yanoikuyae</name>
    <name type="common">Sphingomonas yanoikuyae</name>
    <dbReference type="NCBI Taxonomy" id="13690"/>
    <lineage>
        <taxon>Bacteria</taxon>
        <taxon>Pseudomonadati</taxon>
        <taxon>Pseudomonadota</taxon>
        <taxon>Alphaproteobacteria</taxon>
        <taxon>Sphingomonadales</taxon>
        <taxon>Sphingomonadaceae</taxon>
        <taxon>Sphingobium</taxon>
    </lineage>
</organism>
<name>A0AA42WTE1_SPHYA</name>
<dbReference type="AlphaFoldDB" id="A0AA42WTE1"/>